<dbReference type="InterPro" id="IPR035963">
    <property type="entry name" value="FERM_2"/>
</dbReference>
<comment type="caution">
    <text evidence="2">The sequence shown here is derived from an EMBL/GenBank/DDBJ whole genome shotgun (WGS) entry which is preliminary data.</text>
</comment>
<dbReference type="InterPro" id="IPR019748">
    <property type="entry name" value="FERM_central"/>
</dbReference>
<protein>
    <submittedName>
        <fullName evidence="2">Unconventional myosin-XV</fullName>
    </submittedName>
</protein>
<dbReference type="Proteomes" id="UP001444071">
    <property type="component" value="Unassembled WGS sequence"/>
</dbReference>
<dbReference type="EMBL" id="JAHRIM010046920">
    <property type="protein sequence ID" value="MEQ2268283.1"/>
    <property type="molecule type" value="Genomic_DNA"/>
</dbReference>
<dbReference type="InterPro" id="IPR051567">
    <property type="entry name" value="Unconventional_Myosin_ATPase"/>
</dbReference>
<dbReference type="SUPFAM" id="SSF47031">
    <property type="entry name" value="Second domain of FERM"/>
    <property type="match status" value="1"/>
</dbReference>
<feature type="non-terminal residue" evidence="2">
    <location>
        <position position="1"/>
    </location>
</feature>
<evidence type="ECO:0000313" key="3">
    <source>
        <dbReference type="Proteomes" id="UP001444071"/>
    </source>
</evidence>
<proteinExistence type="predicted"/>
<sequence>YLKALLGVVPQGKPSDQHMQQIARLAALQHRAKDAIYLPTLREVQECVPSQFYSKQGSQQWLNVVTQHMQYVQPLNPYQARAQFLGLVSAFPMFGSSFFYIQSLSSSSIQAPCILAVNLNGLHFLNKDTHVSKKLI</sequence>
<reference evidence="2 3" key="1">
    <citation type="submission" date="2021-06" db="EMBL/GenBank/DDBJ databases">
        <authorList>
            <person name="Palmer J.M."/>
        </authorList>
    </citation>
    <scope>NUCLEOTIDE SEQUENCE [LARGE SCALE GENOMIC DNA]</scope>
    <source>
        <strain evidence="2 3">XR_2019</strain>
        <tissue evidence="2">Muscle</tissue>
    </source>
</reference>
<evidence type="ECO:0000313" key="2">
    <source>
        <dbReference type="EMBL" id="MEQ2268283.1"/>
    </source>
</evidence>
<gene>
    <name evidence="2" type="primary">MYO15A_3</name>
    <name evidence="2" type="ORF">XENORESO_019034</name>
</gene>
<dbReference type="PANTHER" id="PTHR22692">
    <property type="entry name" value="MYOSIN VII, XV"/>
    <property type="match status" value="1"/>
</dbReference>
<dbReference type="Pfam" id="PF00373">
    <property type="entry name" value="FERM_M"/>
    <property type="match status" value="1"/>
</dbReference>
<feature type="domain" description="FERM" evidence="1">
    <location>
        <begin position="1"/>
        <end position="136"/>
    </location>
</feature>
<dbReference type="PROSITE" id="PS50057">
    <property type="entry name" value="FERM_3"/>
    <property type="match status" value="1"/>
</dbReference>
<evidence type="ECO:0000259" key="1">
    <source>
        <dbReference type="PROSITE" id="PS50057"/>
    </source>
</evidence>
<dbReference type="CDD" id="cd14473">
    <property type="entry name" value="FERM_B-lobe"/>
    <property type="match status" value="1"/>
</dbReference>
<name>A0ABV0WHD0_9TELE</name>
<keyword evidence="3" id="KW-1185">Reference proteome</keyword>
<dbReference type="InterPro" id="IPR000299">
    <property type="entry name" value="FERM_domain"/>
</dbReference>
<dbReference type="PANTHER" id="PTHR22692:SF21">
    <property type="entry name" value="MYOSIN XVA"/>
    <property type="match status" value="1"/>
</dbReference>
<accession>A0ABV0WHD0</accession>
<organism evidence="2 3">
    <name type="scientific">Xenotaenia resolanae</name>
    <dbReference type="NCBI Taxonomy" id="208358"/>
    <lineage>
        <taxon>Eukaryota</taxon>
        <taxon>Metazoa</taxon>
        <taxon>Chordata</taxon>
        <taxon>Craniata</taxon>
        <taxon>Vertebrata</taxon>
        <taxon>Euteleostomi</taxon>
        <taxon>Actinopterygii</taxon>
        <taxon>Neopterygii</taxon>
        <taxon>Teleostei</taxon>
        <taxon>Neoteleostei</taxon>
        <taxon>Acanthomorphata</taxon>
        <taxon>Ovalentaria</taxon>
        <taxon>Atherinomorphae</taxon>
        <taxon>Cyprinodontiformes</taxon>
        <taxon>Goodeidae</taxon>
        <taxon>Xenotaenia</taxon>
    </lineage>
</organism>